<dbReference type="InterPro" id="IPR036259">
    <property type="entry name" value="MFS_trans_sf"/>
</dbReference>
<dbReference type="EMBL" id="BQNB010014683">
    <property type="protein sequence ID" value="GJT31152.1"/>
    <property type="molecule type" value="Genomic_DNA"/>
</dbReference>
<reference evidence="2" key="1">
    <citation type="journal article" date="2022" name="Int. J. Mol. Sci.">
        <title>Draft Genome of Tanacetum Coccineum: Genomic Comparison of Closely Related Tanacetum-Family Plants.</title>
        <authorList>
            <person name="Yamashiro T."/>
            <person name="Shiraishi A."/>
            <person name="Nakayama K."/>
            <person name="Satake H."/>
        </authorList>
    </citation>
    <scope>NUCLEOTIDE SEQUENCE</scope>
</reference>
<dbReference type="PANTHER" id="PTHR11654">
    <property type="entry name" value="OLIGOPEPTIDE TRANSPORTER-RELATED"/>
    <property type="match status" value="1"/>
</dbReference>
<accession>A0ABQ5CX72</accession>
<evidence type="ECO:0000313" key="2">
    <source>
        <dbReference type="EMBL" id="GJT31152.1"/>
    </source>
</evidence>
<reference evidence="2" key="2">
    <citation type="submission" date="2022-01" db="EMBL/GenBank/DDBJ databases">
        <authorList>
            <person name="Yamashiro T."/>
            <person name="Shiraishi A."/>
            <person name="Satake H."/>
            <person name="Nakayama K."/>
        </authorList>
    </citation>
    <scope>NUCLEOTIDE SEQUENCE</scope>
</reference>
<sequence length="147" mass="15794">MASSVSHADYENEASLDFQGNHADKSKTGGWLAAGLILGTELSQKICLIGISVNLVTYLQGDMHFYSSDSANTVTNCMGSLNLLALFGGFLADAKLGRFLAIVLFSSICTIVSFQDQQVLVLGQIAFGSKWTGLPTRTYKNDYVLGK</sequence>
<evidence type="ECO:0000313" key="3">
    <source>
        <dbReference type="Proteomes" id="UP001151760"/>
    </source>
</evidence>
<gene>
    <name evidence="2" type="ORF">Tco_0911427</name>
</gene>
<organism evidence="2 3">
    <name type="scientific">Tanacetum coccineum</name>
    <dbReference type="NCBI Taxonomy" id="301880"/>
    <lineage>
        <taxon>Eukaryota</taxon>
        <taxon>Viridiplantae</taxon>
        <taxon>Streptophyta</taxon>
        <taxon>Embryophyta</taxon>
        <taxon>Tracheophyta</taxon>
        <taxon>Spermatophyta</taxon>
        <taxon>Magnoliopsida</taxon>
        <taxon>eudicotyledons</taxon>
        <taxon>Gunneridae</taxon>
        <taxon>Pentapetalae</taxon>
        <taxon>asterids</taxon>
        <taxon>campanulids</taxon>
        <taxon>Asterales</taxon>
        <taxon>Asteraceae</taxon>
        <taxon>Asteroideae</taxon>
        <taxon>Anthemideae</taxon>
        <taxon>Anthemidinae</taxon>
        <taxon>Tanacetum</taxon>
    </lineage>
</organism>
<dbReference type="Gene3D" id="1.20.1250.20">
    <property type="entry name" value="MFS general substrate transporter like domains"/>
    <property type="match status" value="1"/>
</dbReference>
<protein>
    <submittedName>
        <fullName evidence="2">NRT1/ PTR family 6.4-like protein</fullName>
    </submittedName>
</protein>
<keyword evidence="3" id="KW-1185">Reference proteome</keyword>
<comment type="similarity">
    <text evidence="1">Belongs to the major facilitator superfamily. Phosphate:H(+) symporter (TC 2.A.1.9) family.</text>
</comment>
<name>A0ABQ5CX72_9ASTR</name>
<dbReference type="Proteomes" id="UP001151760">
    <property type="component" value="Unassembled WGS sequence"/>
</dbReference>
<proteinExistence type="inferred from homology"/>
<evidence type="ECO:0000256" key="1">
    <source>
        <dbReference type="ARBA" id="ARBA00044504"/>
    </source>
</evidence>
<comment type="caution">
    <text evidence="2">The sequence shown here is derived from an EMBL/GenBank/DDBJ whole genome shotgun (WGS) entry which is preliminary data.</text>
</comment>